<comment type="caution">
    <text evidence="2">The sequence shown here is derived from an EMBL/GenBank/DDBJ whole genome shotgun (WGS) entry which is preliminary data.</text>
</comment>
<accession>A0ABV9Z724</accession>
<dbReference type="InterPro" id="IPR005025">
    <property type="entry name" value="FMN_Rdtase-like_dom"/>
</dbReference>
<evidence type="ECO:0000313" key="3">
    <source>
        <dbReference type="Proteomes" id="UP001595796"/>
    </source>
</evidence>
<keyword evidence="2" id="KW-0560">Oxidoreductase</keyword>
<dbReference type="InterPro" id="IPR029039">
    <property type="entry name" value="Flavoprotein-like_sf"/>
</dbReference>
<dbReference type="Proteomes" id="UP001595796">
    <property type="component" value="Unassembled WGS sequence"/>
</dbReference>
<feature type="domain" description="NADPH-dependent FMN reductase-like" evidence="1">
    <location>
        <begin position="4"/>
        <end position="154"/>
    </location>
</feature>
<name>A0ABV9Z724_9HYPH</name>
<reference evidence="3" key="1">
    <citation type="journal article" date="2019" name="Int. J. Syst. Evol. Microbiol.">
        <title>The Global Catalogue of Microorganisms (GCM) 10K type strain sequencing project: providing services to taxonomists for standard genome sequencing and annotation.</title>
        <authorList>
            <consortium name="The Broad Institute Genomics Platform"/>
            <consortium name="The Broad Institute Genome Sequencing Center for Infectious Disease"/>
            <person name="Wu L."/>
            <person name="Ma J."/>
        </authorList>
    </citation>
    <scope>NUCLEOTIDE SEQUENCE [LARGE SCALE GENOMIC DNA]</scope>
    <source>
        <strain evidence="3">CGMCC 1.16444</strain>
    </source>
</reference>
<dbReference type="PANTHER" id="PTHR30543:SF21">
    <property type="entry name" value="NAD(P)H-DEPENDENT FMN REDUCTASE LOT6"/>
    <property type="match status" value="1"/>
</dbReference>
<dbReference type="RefSeq" id="WP_114958341.1">
    <property type="nucleotide sequence ID" value="NZ_JBHSJF010000008.1"/>
</dbReference>
<sequence length="188" mass="19997">MAGPKILVFAGSLRTGSFNETLAAYVARKLTELGAEVTHASLRDYPMPLYDGDLEAREGVPERGQAFALLMSQHLGIFIAGPEYNAGITPLMKNTLDWVSRVDRGSAYKNRIFALGAASDGPRGGYRSLIHTRHVLELGCAAMVQPEMVAVSGASKAYDENGELIGPTAKVAANTLSALVANAKRYAA</sequence>
<dbReference type="Pfam" id="PF03358">
    <property type="entry name" value="FMN_red"/>
    <property type="match status" value="1"/>
</dbReference>
<dbReference type="EC" id="1.-.-.-" evidence="2"/>
<dbReference type="EMBL" id="JBHSJF010000008">
    <property type="protein sequence ID" value="MFC5069522.1"/>
    <property type="molecule type" value="Genomic_DNA"/>
</dbReference>
<dbReference type="InterPro" id="IPR050712">
    <property type="entry name" value="NAD(P)H-dep_reductase"/>
</dbReference>
<dbReference type="SUPFAM" id="SSF52218">
    <property type="entry name" value="Flavoproteins"/>
    <property type="match status" value="1"/>
</dbReference>
<dbReference type="GO" id="GO:0016491">
    <property type="term" value="F:oxidoreductase activity"/>
    <property type="evidence" value="ECO:0007669"/>
    <property type="project" value="UniProtKB-KW"/>
</dbReference>
<evidence type="ECO:0000313" key="2">
    <source>
        <dbReference type="EMBL" id="MFC5069522.1"/>
    </source>
</evidence>
<dbReference type="PANTHER" id="PTHR30543">
    <property type="entry name" value="CHROMATE REDUCTASE"/>
    <property type="match status" value="1"/>
</dbReference>
<keyword evidence="3" id="KW-1185">Reference proteome</keyword>
<protein>
    <submittedName>
        <fullName evidence="2">NADPH-dependent FMN reductase</fullName>
        <ecNumber evidence="2">1.-.-.-</ecNumber>
    </submittedName>
</protein>
<evidence type="ECO:0000259" key="1">
    <source>
        <dbReference type="Pfam" id="PF03358"/>
    </source>
</evidence>
<dbReference type="Gene3D" id="3.40.50.360">
    <property type="match status" value="1"/>
</dbReference>
<gene>
    <name evidence="2" type="ORF">ACFPFW_16005</name>
</gene>
<proteinExistence type="predicted"/>
<organism evidence="2 3">
    <name type="scientific">Flaviflagellibacter deserti</name>
    <dbReference type="NCBI Taxonomy" id="2267266"/>
    <lineage>
        <taxon>Bacteria</taxon>
        <taxon>Pseudomonadati</taxon>
        <taxon>Pseudomonadota</taxon>
        <taxon>Alphaproteobacteria</taxon>
        <taxon>Hyphomicrobiales</taxon>
        <taxon>Flaviflagellibacter</taxon>
    </lineage>
</organism>